<evidence type="ECO:0000256" key="3">
    <source>
        <dbReference type="ARBA" id="ARBA00023027"/>
    </source>
</evidence>
<protein>
    <recommendedName>
        <fullName evidence="4">Aldehyde dehydrogenase</fullName>
    </recommendedName>
</protein>
<dbReference type="Gene3D" id="3.40.309.10">
    <property type="entry name" value="Aldehyde Dehydrogenase, Chain A, domain 2"/>
    <property type="match status" value="1"/>
</dbReference>
<dbReference type="Gene3D" id="3.40.605.10">
    <property type="entry name" value="Aldehyde Dehydrogenase, Chain A, domain 1"/>
    <property type="match status" value="1"/>
</dbReference>
<keyword evidence="2 4" id="KW-0560">Oxidoreductase</keyword>
<dbReference type="SUPFAM" id="SSF53720">
    <property type="entry name" value="ALDH-like"/>
    <property type="match status" value="1"/>
</dbReference>
<proteinExistence type="inferred from homology"/>
<feature type="active site" evidence="5 6">
    <location>
        <position position="214"/>
    </location>
</feature>
<reference evidence="9 10" key="1">
    <citation type="submission" date="2020-01" db="EMBL/GenBank/DDBJ databases">
        <authorList>
            <person name="Kim M."/>
        </authorList>
    </citation>
    <scope>NUCLEOTIDE SEQUENCE [LARGE SCALE GENOMIC DNA]</scope>
    <source>
        <strain evidence="9 10">BT10</strain>
    </source>
</reference>
<dbReference type="FunFam" id="3.40.309.10:FF:000003">
    <property type="entry name" value="Aldehyde dehydrogenase"/>
    <property type="match status" value="1"/>
</dbReference>
<dbReference type="InterPro" id="IPR016161">
    <property type="entry name" value="Ald_DH/histidinol_DH"/>
</dbReference>
<dbReference type="PANTHER" id="PTHR43570">
    <property type="entry name" value="ALDEHYDE DEHYDROGENASE"/>
    <property type="match status" value="1"/>
</dbReference>
<dbReference type="PROSITE" id="PS00687">
    <property type="entry name" value="ALDEHYDE_DEHYDR_GLU"/>
    <property type="match status" value="1"/>
</dbReference>
<feature type="domain" description="Aldehyde dehydrogenase" evidence="8">
    <location>
        <begin position="24"/>
        <end position="432"/>
    </location>
</feature>
<evidence type="ECO:0000256" key="5">
    <source>
        <dbReference type="PIRSR" id="PIRSR036492-1"/>
    </source>
</evidence>
<organism evidence="9 10">
    <name type="scientific">Nibribacter ruber</name>
    <dbReference type="NCBI Taxonomy" id="2698458"/>
    <lineage>
        <taxon>Bacteria</taxon>
        <taxon>Pseudomonadati</taxon>
        <taxon>Bacteroidota</taxon>
        <taxon>Cytophagia</taxon>
        <taxon>Cytophagales</taxon>
        <taxon>Hymenobacteraceae</taxon>
        <taxon>Nibribacter</taxon>
    </lineage>
</organism>
<evidence type="ECO:0000259" key="8">
    <source>
        <dbReference type="Pfam" id="PF00171"/>
    </source>
</evidence>
<dbReference type="InterPro" id="IPR016162">
    <property type="entry name" value="Ald_DH_N"/>
</dbReference>
<dbReference type="RefSeq" id="WP_160693191.1">
    <property type="nucleotide sequence ID" value="NZ_CP047897.1"/>
</dbReference>
<comment type="similarity">
    <text evidence="1 4 7">Belongs to the aldehyde dehydrogenase family.</text>
</comment>
<evidence type="ECO:0000256" key="4">
    <source>
        <dbReference type="PIRNR" id="PIRNR036492"/>
    </source>
</evidence>
<evidence type="ECO:0000256" key="1">
    <source>
        <dbReference type="ARBA" id="ARBA00009986"/>
    </source>
</evidence>
<evidence type="ECO:0000256" key="7">
    <source>
        <dbReference type="RuleBase" id="RU003345"/>
    </source>
</evidence>
<dbReference type="PIRSF" id="PIRSF036492">
    <property type="entry name" value="ALDH"/>
    <property type="match status" value="1"/>
</dbReference>
<feature type="active site" evidence="5">
    <location>
        <position position="248"/>
    </location>
</feature>
<dbReference type="Pfam" id="PF00171">
    <property type="entry name" value="Aldedh"/>
    <property type="match status" value="1"/>
</dbReference>
<name>A0A6P1P2H6_9BACT</name>
<dbReference type="PROSITE" id="PS00070">
    <property type="entry name" value="ALDEHYDE_DEHYDR_CYS"/>
    <property type="match status" value="1"/>
</dbReference>
<keyword evidence="10" id="KW-1185">Reference proteome</keyword>
<evidence type="ECO:0000313" key="9">
    <source>
        <dbReference type="EMBL" id="QHL88607.1"/>
    </source>
</evidence>
<dbReference type="GO" id="GO:0004029">
    <property type="term" value="F:aldehyde dehydrogenase (NAD+) activity"/>
    <property type="evidence" value="ECO:0007669"/>
    <property type="project" value="TreeGrafter"/>
</dbReference>
<dbReference type="GO" id="GO:0006081">
    <property type="term" value="P:aldehyde metabolic process"/>
    <property type="evidence" value="ECO:0007669"/>
    <property type="project" value="InterPro"/>
</dbReference>
<dbReference type="AlphaFoldDB" id="A0A6P1P2H6"/>
<evidence type="ECO:0000256" key="6">
    <source>
        <dbReference type="PROSITE-ProRule" id="PRU10007"/>
    </source>
</evidence>
<sequence length="462" mass="51517">MTALATSLAQQLHQQKSFFATGQTRSLDFRKEMLRRLARAVEQEQEDIITALADDFGKPAFETYATEIAILLAEIKFTLKHLHKWMKPQKVKSSFLNFPSKDYIYAEPYGISLVIGAWNYPFQLTLSPLVGSMAAGGCTLLKPSELTPATSHLIATLIEKHFPQEYIAVAQGGPEVSQELLQLPFDKIFFTGSTAVGKMVAQAAASQLIPVTLELGGKSPCVVDASANLPVAANRIIWGKFINAGQTCVAPDYLLVQETVLPALLEQLKKTIQTFYTDHPQDSPDYARIINDRHFERLSRLMQDATVYYGGHTDASQRFIEPTVLTDVTWQHPLMQEEIFGPLLPVLPFKTLPEAIDQINRQGKPLALYFFSEDKAAQELVLEQTSSGGACINDTVSHLANPHLPFGGVGPSGQGNYHGKASFDAFSHHKSVLKKSFWPEVNFRYPPYQDKLNWMKKAFDWL</sequence>
<evidence type="ECO:0000313" key="10">
    <source>
        <dbReference type="Proteomes" id="UP000464214"/>
    </source>
</evidence>
<keyword evidence="3" id="KW-0520">NAD</keyword>
<dbReference type="KEGG" id="nib:GU926_14690"/>
<dbReference type="CDD" id="cd07136">
    <property type="entry name" value="ALDH_YwdH-P39616"/>
    <property type="match status" value="1"/>
</dbReference>
<dbReference type="EMBL" id="CP047897">
    <property type="protein sequence ID" value="QHL88607.1"/>
    <property type="molecule type" value="Genomic_DNA"/>
</dbReference>
<dbReference type="FunFam" id="3.40.605.10:FF:000004">
    <property type="entry name" value="Aldehyde dehydrogenase"/>
    <property type="match status" value="1"/>
</dbReference>
<dbReference type="InterPro" id="IPR015590">
    <property type="entry name" value="Aldehyde_DH_dom"/>
</dbReference>
<dbReference type="InterPro" id="IPR012394">
    <property type="entry name" value="Aldehyde_DH_NAD(P)"/>
</dbReference>
<dbReference type="GO" id="GO:0005737">
    <property type="term" value="C:cytoplasm"/>
    <property type="evidence" value="ECO:0007669"/>
    <property type="project" value="TreeGrafter"/>
</dbReference>
<dbReference type="Proteomes" id="UP000464214">
    <property type="component" value="Chromosome"/>
</dbReference>
<dbReference type="PANTHER" id="PTHR43570:SF16">
    <property type="entry name" value="ALDEHYDE DEHYDROGENASE TYPE III, ISOFORM Q"/>
    <property type="match status" value="1"/>
</dbReference>
<dbReference type="InterPro" id="IPR016163">
    <property type="entry name" value="Ald_DH_C"/>
</dbReference>
<accession>A0A6P1P2H6</accession>
<dbReference type="InterPro" id="IPR029510">
    <property type="entry name" value="Ald_DH_CS_GLU"/>
</dbReference>
<gene>
    <name evidence="9" type="ORF">GU926_14690</name>
</gene>
<evidence type="ECO:0000256" key="2">
    <source>
        <dbReference type="ARBA" id="ARBA00023002"/>
    </source>
</evidence>
<dbReference type="InterPro" id="IPR016160">
    <property type="entry name" value="Ald_DH_CS_CYS"/>
</dbReference>